<dbReference type="Pfam" id="PF13649">
    <property type="entry name" value="Methyltransf_25"/>
    <property type="match status" value="1"/>
</dbReference>
<evidence type="ECO:0000256" key="1">
    <source>
        <dbReference type="ARBA" id="ARBA00022603"/>
    </source>
</evidence>
<keyword evidence="3" id="KW-0949">S-adenosyl-L-methionine</keyword>
<name>A0ABX8S6Y6_9ACTN</name>
<reference evidence="5" key="1">
    <citation type="submission" date="2021-07" db="EMBL/GenBank/DDBJ databases">
        <title>Candidatus Kaistella beijingensis sp. nov. isolated from a municipal wastewater treatment plant is involved in sludge foaming.</title>
        <authorList>
            <person name="Song Y."/>
            <person name="Liu S.-J."/>
        </authorList>
    </citation>
    <scope>NUCLEOTIDE SEQUENCE</scope>
    <source>
        <strain evidence="5">DSM 43998</strain>
    </source>
</reference>
<dbReference type="Proteomes" id="UP000887023">
    <property type="component" value="Chromosome"/>
</dbReference>
<dbReference type="SUPFAM" id="SSF53335">
    <property type="entry name" value="S-adenosyl-L-methionine-dependent methyltransferases"/>
    <property type="match status" value="1"/>
</dbReference>
<keyword evidence="1 5" id="KW-0489">Methyltransferase</keyword>
<evidence type="ECO:0000259" key="4">
    <source>
        <dbReference type="SMART" id="SM00650"/>
    </source>
</evidence>
<keyword evidence="6" id="KW-1185">Reference proteome</keyword>
<gene>
    <name evidence="5" type="ORF">KV203_17575</name>
</gene>
<sequence length="220" mass="23067">MNETRWDRLPAATRQRFGQRFAELTARGADIDGEARLADALAPRGATILDAGSGLGRVGAALAARGHAVTAVEKDPVLAAESRQTHPDLTVVEADLAELTPELLRAAGRPAEYDIIVVVGNVLILLAEGTERATLNRLGALLASEGRILAGFHLAAGAPGSRVYPFAEFEADAVTAGLRVELHASTFDLRPAGGDFAVVVLSHATDPATRPCAVVQRPVR</sequence>
<dbReference type="RefSeq" id="WP_066469578.1">
    <property type="nucleotide sequence ID" value="NZ_CBCRUZ010000005.1"/>
</dbReference>
<evidence type="ECO:0000256" key="2">
    <source>
        <dbReference type="ARBA" id="ARBA00022679"/>
    </source>
</evidence>
<dbReference type="EMBL" id="CP079105">
    <property type="protein sequence ID" value="QXQ13598.1"/>
    <property type="molecule type" value="Genomic_DNA"/>
</dbReference>
<accession>A0ABX8S6Y6</accession>
<dbReference type="SMART" id="SM00650">
    <property type="entry name" value="rADc"/>
    <property type="match status" value="1"/>
</dbReference>
<organism evidence="5 6">
    <name type="scientific">Skermania pinensis</name>
    <dbReference type="NCBI Taxonomy" id="39122"/>
    <lineage>
        <taxon>Bacteria</taxon>
        <taxon>Bacillati</taxon>
        <taxon>Actinomycetota</taxon>
        <taxon>Actinomycetes</taxon>
        <taxon>Mycobacteriales</taxon>
        <taxon>Gordoniaceae</taxon>
        <taxon>Skermania</taxon>
    </lineage>
</organism>
<dbReference type="InterPro" id="IPR029063">
    <property type="entry name" value="SAM-dependent_MTases_sf"/>
</dbReference>
<dbReference type="CDD" id="cd02440">
    <property type="entry name" value="AdoMet_MTases"/>
    <property type="match status" value="1"/>
</dbReference>
<evidence type="ECO:0000313" key="5">
    <source>
        <dbReference type="EMBL" id="QXQ13598.1"/>
    </source>
</evidence>
<keyword evidence="2" id="KW-0808">Transferase</keyword>
<protein>
    <submittedName>
        <fullName evidence="5">Methyltransferase domain-containing protein</fullName>
    </submittedName>
</protein>
<evidence type="ECO:0000313" key="6">
    <source>
        <dbReference type="Proteomes" id="UP000887023"/>
    </source>
</evidence>
<dbReference type="InterPro" id="IPR041698">
    <property type="entry name" value="Methyltransf_25"/>
</dbReference>
<feature type="domain" description="Ribosomal RNA adenine methylase transferase N-terminal" evidence="4">
    <location>
        <begin position="35"/>
        <end position="159"/>
    </location>
</feature>
<dbReference type="InterPro" id="IPR020598">
    <property type="entry name" value="rRNA_Ade_methylase_Trfase_N"/>
</dbReference>
<proteinExistence type="predicted"/>
<evidence type="ECO:0000256" key="3">
    <source>
        <dbReference type="ARBA" id="ARBA00022691"/>
    </source>
</evidence>
<dbReference type="GO" id="GO:0008168">
    <property type="term" value="F:methyltransferase activity"/>
    <property type="evidence" value="ECO:0007669"/>
    <property type="project" value="UniProtKB-KW"/>
</dbReference>
<dbReference type="GO" id="GO:0032259">
    <property type="term" value="P:methylation"/>
    <property type="evidence" value="ECO:0007669"/>
    <property type="project" value="UniProtKB-KW"/>
</dbReference>
<dbReference type="Gene3D" id="3.40.50.150">
    <property type="entry name" value="Vaccinia Virus protein VP39"/>
    <property type="match status" value="1"/>
</dbReference>